<keyword evidence="1" id="KW-0732">Signal</keyword>
<proteinExistence type="predicted"/>
<dbReference type="RefSeq" id="WP_226608960.1">
    <property type="nucleotide sequence ID" value="NZ_JAJAQI010000020.1"/>
</dbReference>
<reference evidence="2" key="1">
    <citation type="submission" date="2021-10" db="EMBL/GenBank/DDBJ databases">
        <title>Roseicella aerolatum sp. nov., isolated from aerosols of e-waste dismantling site.</title>
        <authorList>
            <person name="Qin T."/>
        </authorList>
    </citation>
    <scope>NUCLEOTIDE SEQUENCE</scope>
    <source>
        <strain evidence="2">GB24</strain>
    </source>
</reference>
<sequence>MTKALLPLAAILALGACAPSASPVSASLPPDAVVGAGDPLRSAIANTSVAFASPQKLAGRPGEAAQAVAQMEYLATEFPNNPRYPGLSPTVATQFAQARREWRTALGIPEALPPQAVIESLYAASRALRGGQTEAAAAALPAMIFPQGGQTAMLRLASLPSLPLTNQAAVAATEALRRQDGTPLGRL</sequence>
<comment type="caution">
    <text evidence="2">The sequence shown here is derived from an EMBL/GenBank/DDBJ whole genome shotgun (WGS) entry which is preliminary data.</text>
</comment>
<dbReference type="AlphaFoldDB" id="A0A9X1IGF4"/>
<feature type="chain" id="PRO_5040993933" evidence="1">
    <location>
        <begin position="27"/>
        <end position="187"/>
    </location>
</feature>
<accession>A0A9X1IGF4</accession>
<evidence type="ECO:0000313" key="2">
    <source>
        <dbReference type="EMBL" id="MCB4822913.1"/>
    </source>
</evidence>
<evidence type="ECO:0000256" key="1">
    <source>
        <dbReference type="SAM" id="SignalP"/>
    </source>
</evidence>
<organism evidence="2 3">
    <name type="scientific">Roseicella aerolata</name>
    <dbReference type="NCBI Taxonomy" id="2883479"/>
    <lineage>
        <taxon>Bacteria</taxon>
        <taxon>Pseudomonadati</taxon>
        <taxon>Pseudomonadota</taxon>
        <taxon>Alphaproteobacteria</taxon>
        <taxon>Acetobacterales</taxon>
        <taxon>Roseomonadaceae</taxon>
        <taxon>Roseicella</taxon>
    </lineage>
</organism>
<keyword evidence="3" id="KW-1185">Reference proteome</keyword>
<evidence type="ECO:0000313" key="3">
    <source>
        <dbReference type="Proteomes" id="UP001139311"/>
    </source>
</evidence>
<gene>
    <name evidence="2" type="ORF">LHA35_14335</name>
</gene>
<name>A0A9X1IGF4_9PROT</name>
<protein>
    <submittedName>
        <fullName evidence="2">Uncharacterized protein</fullName>
    </submittedName>
</protein>
<feature type="signal peptide" evidence="1">
    <location>
        <begin position="1"/>
        <end position="26"/>
    </location>
</feature>
<dbReference type="EMBL" id="JAJAQI010000020">
    <property type="protein sequence ID" value="MCB4822913.1"/>
    <property type="molecule type" value="Genomic_DNA"/>
</dbReference>
<dbReference type="PROSITE" id="PS51257">
    <property type="entry name" value="PROKAR_LIPOPROTEIN"/>
    <property type="match status" value="1"/>
</dbReference>
<dbReference type="Proteomes" id="UP001139311">
    <property type="component" value="Unassembled WGS sequence"/>
</dbReference>